<reference evidence="1 2" key="1">
    <citation type="submission" date="2018-03" db="EMBL/GenBank/DDBJ databases">
        <title>The draft genome of Sphingosinicella sp. GL-C-18.</title>
        <authorList>
            <person name="Liu L."/>
            <person name="Li L."/>
            <person name="Liang L."/>
            <person name="Zhang X."/>
            <person name="Wang T."/>
        </authorList>
    </citation>
    <scope>NUCLEOTIDE SEQUENCE [LARGE SCALE GENOMIC DNA]</scope>
    <source>
        <strain evidence="1 2">GL-C-18</strain>
    </source>
</reference>
<accession>A0A2P7QVT4</accession>
<proteinExistence type="predicted"/>
<name>A0A2P7QVT4_9SPHN</name>
<dbReference type="RefSeq" id="WP_106512245.1">
    <property type="nucleotide sequence ID" value="NZ_PXYI01000002.1"/>
</dbReference>
<comment type="caution">
    <text evidence="1">The sequence shown here is derived from an EMBL/GenBank/DDBJ whole genome shotgun (WGS) entry which is preliminary data.</text>
</comment>
<dbReference type="EMBL" id="PXYI01000002">
    <property type="protein sequence ID" value="PSJ42077.1"/>
    <property type="molecule type" value="Genomic_DNA"/>
</dbReference>
<evidence type="ECO:0000313" key="1">
    <source>
        <dbReference type="EMBL" id="PSJ42077.1"/>
    </source>
</evidence>
<keyword evidence="2" id="KW-1185">Reference proteome</keyword>
<sequence>MQHWVDFKDLIASTSGFDRGSLHVLASVPLHVICALLLRRPLTSFWPWLLMLALAGVNEAASGYADGRLEDWEIPGSLRDLLLVMALPTFLAVALRLRLLSPAGRRPPPSRTLPMLPVSASPREIIVDAEFEEIR</sequence>
<dbReference type="AlphaFoldDB" id="A0A2P7QVT4"/>
<dbReference type="OrthoDB" id="6660115at2"/>
<gene>
    <name evidence="1" type="ORF">C7I55_07485</name>
</gene>
<evidence type="ECO:0000313" key="2">
    <source>
        <dbReference type="Proteomes" id="UP000241167"/>
    </source>
</evidence>
<protein>
    <submittedName>
        <fullName evidence="1">Uncharacterized protein</fullName>
    </submittedName>
</protein>
<organism evidence="1 2">
    <name type="scientific">Allosphingosinicella deserti</name>
    <dbReference type="NCBI Taxonomy" id="2116704"/>
    <lineage>
        <taxon>Bacteria</taxon>
        <taxon>Pseudomonadati</taxon>
        <taxon>Pseudomonadota</taxon>
        <taxon>Alphaproteobacteria</taxon>
        <taxon>Sphingomonadales</taxon>
        <taxon>Sphingomonadaceae</taxon>
        <taxon>Allosphingosinicella</taxon>
    </lineage>
</organism>
<dbReference type="Proteomes" id="UP000241167">
    <property type="component" value="Unassembled WGS sequence"/>
</dbReference>